<name>A0A5J6LB09_9GAMM</name>
<dbReference type="Proteomes" id="UP000325606">
    <property type="component" value="Chromosome"/>
</dbReference>
<dbReference type="EMBL" id="CP044222">
    <property type="protein sequence ID" value="QEW05717.1"/>
    <property type="molecule type" value="Genomic_DNA"/>
</dbReference>
<reference evidence="2 3" key="1">
    <citation type="submission" date="2019-09" db="EMBL/GenBank/DDBJ databases">
        <title>Nitrincola iocasae sp. nov., a bacterium isolated from the sediment collected at a cold seep field in South China Sea.</title>
        <authorList>
            <person name="Zhang H."/>
            <person name="Wang H."/>
            <person name="Li C."/>
        </authorList>
    </citation>
    <scope>NUCLEOTIDE SEQUENCE [LARGE SCALE GENOMIC DNA]</scope>
    <source>
        <strain evidence="2 3">KXZD1103</strain>
    </source>
</reference>
<dbReference type="RefSeq" id="WP_151053761.1">
    <property type="nucleotide sequence ID" value="NZ_CP044222.1"/>
</dbReference>
<protein>
    <submittedName>
        <fullName evidence="2">Uncharacterized protein</fullName>
    </submittedName>
</protein>
<sequence>MKRFRFFHTLLALMLSLIAGQSLAETDNFRFALPESYQPFSMTPHPVHYGNVLVLMPPEASTPWQQQGYRNIRVLMLTEPPEAAGFATTGQGVRAYADSILNNLGADCEQPSVHLGSPVQLRDGLGVDWRRSCRSAQAEGMYLAEQGRLYFADRGVYGLSQFGFSSSRQASMTEAERHWFAKFVFNSNFCRSGMNCGDEGYFKYWVEYQPEVPATSE</sequence>
<keyword evidence="1" id="KW-0732">Signal</keyword>
<evidence type="ECO:0000313" key="2">
    <source>
        <dbReference type="EMBL" id="QEW05717.1"/>
    </source>
</evidence>
<keyword evidence="3" id="KW-1185">Reference proteome</keyword>
<feature type="chain" id="PRO_5023822838" evidence="1">
    <location>
        <begin position="25"/>
        <end position="217"/>
    </location>
</feature>
<feature type="signal peptide" evidence="1">
    <location>
        <begin position="1"/>
        <end position="24"/>
    </location>
</feature>
<evidence type="ECO:0000256" key="1">
    <source>
        <dbReference type="SAM" id="SignalP"/>
    </source>
</evidence>
<proteinExistence type="predicted"/>
<gene>
    <name evidence="2" type="ORF">F5I99_04005</name>
</gene>
<dbReference type="KEGG" id="nik:F5I99_04005"/>
<dbReference type="AlphaFoldDB" id="A0A5J6LB09"/>
<organism evidence="2 3">
    <name type="scientific">Nitrincola iocasae</name>
    <dbReference type="NCBI Taxonomy" id="2614693"/>
    <lineage>
        <taxon>Bacteria</taxon>
        <taxon>Pseudomonadati</taxon>
        <taxon>Pseudomonadota</taxon>
        <taxon>Gammaproteobacteria</taxon>
        <taxon>Oceanospirillales</taxon>
        <taxon>Oceanospirillaceae</taxon>
        <taxon>Nitrincola</taxon>
    </lineage>
</organism>
<accession>A0A5J6LB09</accession>
<evidence type="ECO:0000313" key="3">
    <source>
        <dbReference type="Proteomes" id="UP000325606"/>
    </source>
</evidence>